<dbReference type="GO" id="GO:0004519">
    <property type="term" value="F:endonuclease activity"/>
    <property type="evidence" value="ECO:0007669"/>
    <property type="project" value="UniProtKB-KW"/>
</dbReference>
<evidence type="ECO:0000313" key="8">
    <source>
        <dbReference type="EMBL" id="RVW94416.1"/>
    </source>
</evidence>
<evidence type="ECO:0000256" key="6">
    <source>
        <dbReference type="ARBA" id="ARBA00022918"/>
    </source>
</evidence>
<dbReference type="InterPro" id="IPR036397">
    <property type="entry name" value="RNaseH_sf"/>
</dbReference>
<evidence type="ECO:0000256" key="4">
    <source>
        <dbReference type="ARBA" id="ARBA00022759"/>
    </source>
</evidence>
<dbReference type="EMBL" id="QGNW01000121">
    <property type="protein sequence ID" value="RVW94416.1"/>
    <property type="molecule type" value="Genomic_DNA"/>
</dbReference>
<dbReference type="InterPro" id="IPR043128">
    <property type="entry name" value="Rev_trsase/Diguanyl_cyclase"/>
</dbReference>
<dbReference type="InterPro" id="IPR012337">
    <property type="entry name" value="RNaseH-like_sf"/>
</dbReference>
<dbReference type="InterPro" id="IPR043502">
    <property type="entry name" value="DNA/RNA_pol_sf"/>
</dbReference>
<evidence type="ECO:0000256" key="2">
    <source>
        <dbReference type="ARBA" id="ARBA00022695"/>
    </source>
</evidence>
<dbReference type="GO" id="GO:0016787">
    <property type="term" value="F:hydrolase activity"/>
    <property type="evidence" value="ECO:0007669"/>
    <property type="project" value="UniProtKB-KW"/>
</dbReference>
<keyword evidence="4" id="KW-0255">Endonuclease</keyword>
<keyword evidence="6" id="KW-0695">RNA-directed DNA polymerase</keyword>
<evidence type="ECO:0000256" key="5">
    <source>
        <dbReference type="ARBA" id="ARBA00022801"/>
    </source>
</evidence>
<feature type="domain" description="Reverse transcriptase RNase H-like" evidence="7">
    <location>
        <begin position="274"/>
        <end position="331"/>
    </location>
</feature>
<dbReference type="FunFam" id="3.30.70.270:FF:000020">
    <property type="entry name" value="Transposon Tf2-6 polyprotein-like Protein"/>
    <property type="match status" value="1"/>
</dbReference>
<dbReference type="Proteomes" id="UP000288805">
    <property type="component" value="Unassembled WGS sequence"/>
</dbReference>
<evidence type="ECO:0000256" key="3">
    <source>
        <dbReference type="ARBA" id="ARBA00022722"/>
    </source>
</evidence>
<dbReference type="GO" id="GO:0003964">
    <property type="term" value="F:RNA-directed DNA polymerase activity"/>
    <property type="evidence" value="ECO:0007669"/>
    <property type="project" value="UniProtKB-KW"/>
</dbReference>
<protein>
    <submittedName>
        <fullName evidence="8">Retrovirus-related Pol polyprotein from transposon 17.6</fullName>
    </submittedName>
</protein>
<keyword evidence="1" id="KW-0808">Transferase</keyword>
<dbReference type="PANTHER" id="PTHR34072">
    <property type="entry name" value="ENZYMATIC POLYPROTEIN-RELATED"/>
    <property type="match status" value="1"/>
</dbReference>
<keyword evidence="2" id="KW-0548">Nucleotidyltransferase</keyword>
<dbReference type="PANTHER" id="PTHR34072:SF57">
    <property type="entry name" value="RNA-DIRECTED DNA POLYMERASE"/>
    <property type="match status" value="1"/>
</dbReference>
<reference evidence="8 9" key="1">
    <citation type="journal article" date="2018" name="PLoS Genet.">
        <title>Population sequencing reveals clonal diversity and ancestral inbreeding in the grapevine cultivar Chardonnay.</title>
        <authorList>
            <person name="Roach M.J."/>
            <person name="Johnson D.L."/>
            <person name="Bohlmann J."/>
            <person name="van Vuuren H.J."/>
            <person name="Jones S.J."/>
            <person name="Pretorius I.S."/>
            <person name="Schmidt S.A."/>
            <person name="Borneman A.R."/>
        </authorList>
    </citation>
    <scope>NUCLEOTIDE SEQUENCE [LARGE SCALE GENOMIC DNA]</scope>
    <source>
        <strain evidence="9">cv. Chardonnay</strain>
        <tissue evidence="8">Leaf</tissue>
    </source>
</reference>
<dbReference type="Pfam" id="PF17917">
    <property type="entry name" value="RT_RNaseH"/>
    <property type="match status" value="1"/>
</dbReference>
<comment type="caution">
    <text evidence="8">The sequence shown here is derived from an EMBL/GenBank/DDBJ whole genome shotgun (WGS) entry which is preliminary data.</text>
</comment>
<accession>A0A438ICG5</accession>
<dbReference type="GO" id="GO:0003676">
    <property type="term" value="F:nucleic acid binding"/>
    <property type="evidence" value="ECO:0007669"/>
    <property type="project" value="InterPro"/>
</dbReference>
<dbReference type="AlphaFoldDB" id="A0A438ICG5"/>
<keyword evidence="5" id="KW-0378">Hydrolase</keyword>
<evidence type="ECO:0000256" key="1">
    <source>
        <dbReference type="ARBA" id="ARBA00022679"/>
    </source>
</evidence>
<keyword evidence="3" id="KW-0540">Nuclease</keyword>
<dbReference type="Gene3D" id="3.30.70.270">
    <property type="match status" value="1"/>
</dbReference>
<proteinExistence type="predicted"/>
<gene>
    <name evidence="8" type="primary">pol_1890</name>
    <name evidence="8" type="ORF">CK203_035646</name>
</gene>
<organism evidence="8 9">
    <name type="scientific">Vitis vinifera</name>
    <name type="common">Grape</name>
    <dbReference type="NCBI Taxonomy" id="29760"/>
    <lineage>
        <taxon>Eukaryota</taxon>
        <taxon>Viridiplantae</taxon>
        <taxon>Streptophyta</taxon>
        <taxon>Embryophyta</taxon>
        <taxon>Tracheophyta</taxon>
        <taxon>Spermatophyta</taxon>
        <taxon>Magnoliopsida</taxon>
        <taxon>eudicotyledons</taxon>
        <taxon>Gunneridae</taxon>
        <taxon>Pentapetalae</taxon>
        <taxon>rosids</taxon>
        <taxon>Vitales</taxon>
        <taxon>Vitaceae</taxon>
        <taxon>Viteae</taxon>
        <taxon>Vitis</taxon>
    </lineage>
</organism>
<dbReference type="InterPro" id="IPR041373">
    <property type="entry name" value="RT_RNaseH"/>
</dbReference>
<evidence type="ECO:0000313" key="9">
    <source>
        <dbReference type="Proteomes" id="UP000288805"/>
    </source>
</evidence>
<dbReference type="Gene3D" id="3.30.420.10">
    <property type="entry name" value="Ribonuclease H-like superfamily/Ribonuclease H"/>
    <property type="match status" value="1"/>
</dbReference>
<sequence length="491" mass="57475">MTLELNIFHLYKKHILPEEEEGLEEVCMIDTLVEEHCDQRMQEDLIESFGDLEEGLLEPLDFLATLLPWRRREEILPLFNEEETQRLVKEEPPTLILKPLPTELKYATWKKTSNAQLLYLQLLPFIKRIVYLKSLEDEVECGDKEDHFSLPFIDQVLERVSGHPFYCFLEGYSGSVISWYTKGLSLDTSSPRKALKLTNQKFKLIAKFPSPTNVKGVRQFLGHVGFYRRFIKDFSKLARPLCELLVKDAKFIWDDRCQRSFEKLKLFLTIVPIREDGKPYVIYYASKTLNEVQRNYTTTEKELLAVVFALDKFRAYLMGSFIVIKDKKGVENVVADHFSRLAIAHNSHGMPINDDFSKESLMLVEFTPCYTLPPQTSGLVELANREIKNILMKVVNINRKDWSIKLLDSLWAYRIAYKTILGMSPYRLVYGKACHLPVELEYKAWWTIKKLNMDLSKARLKRFLDLNEMEELRNDAYIQLKNCKKEIKEVA</sequence>
<evidence type="ECO:0000259" key="7">
    <source>
        <dbReference type="Pfam" id="PF17917"/>
    </source>
</evidence>
<dbReference type="SUPFAM" id="SSF56672">
    <property type="entry name" value="DNA/RNA polymerases"/>
    <property type="match status" value="1"/>
</dbReference>
<dbReference type="SUPFAM" id="SSF53098">
    <property type="entry name" value="Ribonuclease H-like"/>
    <property type="match status" value="1"/>
</dbReference>
<name>A0A438ICG5_VITVI</name>